<keyword evidence="4" id="KW-1185">Reference proteome</keyword>
<dbReference type="GO" id="GO:0006084">
    <property type="term" value="P:acetyl-CoA metabolic process"/>
    <property type="evidence" value="ECO:0000318"/>
    <property type="project" value="GO_Central"/>
</dbReference>
<dbReference type="AlphaFoldDB" id="E9GMC4"/>
<dbReference type="KEGG" id="dpx:DAPPUDRAFT_319632"/>
<dbReference type="GO" id="GO:0004421">
    <property type="term" value="F:hydroxymethylglutaryl-CoA synthase activity"/>
    <property type="evidence" value="ECO:0000318"/>
    <property type="project" value="GO_Central"/>
</dbReference>
<feature type="domain" description="Hydroxymethylglutaryl-coenzyme A synthase C-terminal" evidence="2">
    <location>
        <begin position="124"/>
        <end position="367"/>
    </location>
</feature>
<evidence type="ECO:0000259" key="2">
    <source>
        <dbReference type="Pfam" id="PF08540"/>
    </source>
</evidence>
<dbReference type="InterPro" id="IPR013746">
    <property type="entry name" value="HMG_CoA_synt_C_dom"/>
</dbReference>
<evidence type="ECO:0000256" key="1">
    <source>
        <dbReference type="ARBA" id="ARBA00022679"/>
    </source>
</evidence>
<gene>
    <name evidence="3" type="ORF">DAPPUDRAFT_319632</name>
</gene>
<dbReference type="InterPro" id="IPR016039">
    <property type="entry name" value="Thiolase-like"/>
</dbReference>
<dbReference type="Gene3D" id="3.40.47.10">
    <property type="match status" value="2"/>
</dbReference>
<dbReference type="Proteomes" id="UP000000305">
    <property type="component" value="Unassembled WGS sequence"/>
</dbReference>
<accession>E9GMC4</accession>
<dbReference type="SUPFAM" id="SSF53901">
    <property type="entry name" value="Thiolase-like"/>
    <property type="match status" value="2"/>
</dbReference>
<dbReference type="CDD" id="cd00827">
    <property type="entry name" value="init_cond_enzymes"/>
    <property type="match status" value="1"/>
</dbReference>
<organism evidence="3 4">
    <name type="scientific">Daphnia pulex</name>
    <name type="common">Water flea</name>
    <dbReference type="NCBI Taxonomy" id="6669"/>
    <lineage>
        <taxon>Eukaryota</taxon>
        <taxon>Metazoa</taxon>
        <taxon>Ecdysozoa</taxon>
        <taxon>Arthropoda</taxon>
        <taxon>Crustacea</taxon>
        <taxon>Branchiopoda</taxon>
        <taxon>Diplostraca</taxon>
        <taxon>Cladocera</taxon>
        <taxon>Anomopoda</taxon>
        <taxon>Daphniidae</taxon>
        <taxon>Daphnia</taxon>
    </lineage>
</organism>
<dbReference type="InParanoid" id="E9GMC4"/>
<dbReference type="FunFam" id="3.40.47.10:FF:000149">
    <property type="entry name" value="3-hydroxy-3-methylglutaryl coenzyme A synthase"/>
    <property type="match status" value="1"/>
</dbReference>
<dbReference type="FunCoup" id="E9GMC4">
    <property type="interactions" value="925"/>
</dbReference>
<dbReference type="PANTHER" id="PTHR43323:SF2">
    <property type="entry name" value="HYDROXYMETHYLGLUTARYL-COA SYNTHASE"/>
    <property type="match status" value="1"/>
</dbReference>
<name>E9GMC4_DAPPU</name>
<dbReference type="GO" id="GO:0010142">
    <property type="term" value="P:farnesyl diphosphate biosynthetic process, mevalonate pathway"/>
    <property type="evidence" value="ECO:0000318"/>
    <property type="project" value="GO_Central"/>
</dbReference>
<proteinExistence type="predicted"/>
<dbReference type="Pfam" id="PF08540">
    <property type="entry name" value="HMG_CoA_synt_C"/>
    <property type="match status" value="1"/>
</dbReference>
<dbReference type="EMBL" id="GL732552">
    <property type="protein sequence ID" value="EFX79413.1"/>
    <property type="molecule type" value="Genomic_DNA"/>
</dbReference>
<keyword evidence="1" id="KW-0808">Transferase</keyword>
<sequence length="368" mass="41259">MNSHENPKDVGVLAMEIYFPNQYVDQSDLEEFDGVSKGKYTIGLGQHKMGFCNDREDIHSLCLTVVQRLLEKNKLDYKQIGRLEVGTETIIDKSKSVKSVLMQLFEPSQNTDIVGIDTTNACYGGTSIQCYLSALDACFKRHSEKDGRPDVSLDDFDYFCFHAPYCKLVQKSFARLCVNDYVFHLKSGSENADSKYPDLVPFKHLELEETYFNRELEQAAVKCSKAAFEAKTLPSLMLASMVGNMYTPSLYGGLVSLLVNTTAESLLGKRIGMFSYGSGLASTMFSLHVSKDQEKIEKLLALINDVPSRLEARSAVSAVDFTAILKAKEDAYNKAPYQPVDALDTLTPGTYYLLEIDSKYRRSYARRP</sequence>
<dbReference type="eggNOG" id="KOG1393">
    <property type="taxonomic scope" value="Eukaryota"/>
</dbReference>
<dbReference type="OrthoDB" id="1269963at2759"/>
<dbReference type="STRING" id="6669.E9GMC4"/>
<evidence type="ECO:0000313" key="4">
    <source>
        <dbReference type="Proteomes" id="UP000000305"/>
    </source>
</evidence>
<evidence type="ECO:0000313" key="3">
    <source>
        <dbReference type="EMBL" id="EFX79413.1"/>
    </source>
</evidence>
<protein>
    <recommendedName>
        <fullName evidence="2">Hydroxymethylglutaryl-coenzyme A synthase C-terminal domain-containing protein</fullName>
    </recommendedName>
</protein>
<dbReference type="HOGENOM" id="CLU_008065_0_1_1"/>
<reference evidence="3 4" key="1">
    <citation type="journal article" date="2011" name="Science">
        <title>The ecoresponsive genome of Daphnia pulex.</title>
        <authorList>
            <person name="Colbourne J.K."/>
            <person name="Pfrender M.E."/>
            <person name="Gilbert D."/>
            <person name="Thomas W.K."/>
            <person name="Tucker A."/>
            <person name="Oakley T.H."/>
            <person name="Tokishita S."/>
            <person name="Aerts A."/>
            <person name="Arnold G.J."/>
            <person name="Basu M.K."/>
            <person name="Bauer D.J."/>
            <person name="Caceres C.E."/>
            <person name="Carmel L."/>
            <person name="Casola C."/>
            <person name="Choi J.H."/>
            <person name="Detter J.C."/>
            <person name="Dong Q."/>
            <person name="Dusheyko S."/>
            <person name="Eads B.D."/>
            <person name="Frohlich T."/>
            <person name="Geiler-Samerotte K.A."/>
            <person name="Gerlach D."/>
            <person name="Hatcher P."/>
            <person name="Jogdeo S."/>
            <person name="Krijgsveld J."/>
            <person name="Kriventseva E.V."/>
            <person name="Kultz D."/>
            <person name="Laforsch C."/>
            <person name="Lindquist E."/>
            <person name="Lopez J."/>
            <person name="Manak J.R."/>
            <person name="Muller J."/>
            <person name="Pangilinan J."/>
            <person name="Patwardhan R.P."/>
            <person name="Pitluck S."/>
            <person name="Pritham E.J."/>
            <person name="Rechtsteiner A."/>
            <person name="Rho M."/>
            <person name="Rogozin I.B."/>
            <person name="Sakarya O."/>
            <person name="Salamov A."/>
            <person name="Schaack S."/>
            <person name="Shapiro H."/>
            <person name="Shiga Y."/>
            <person name="Skalitzky C."/>
            <person name="Smith Z."/>
            <person name="Souvorov A."/>
            <person name="Sung W."/>
            <person name="Tang Z."/>
            <person name="Tsuchiya D."/>
            <person name="Tu H."/>
            <person name="Vos H."/>
            <person name="Wang M."/>
            <person name="Wolf Y.I."/>
            <person name="Yamagata H."/>
            <person name="Yamada T."/>
            <person name="Ye Y."/>
            <person name="Shaw J.R."/>
            <person name="Andrews J."/>
            <person name="Crease T.J."/>
            <person name="Tang H."/>
            <person name="Lucas S.M."/>
            <person name="Robertson H.M."/>
            <person name="Bork P."/>
            <person name="Koonin E.V."/>
            <person name="Zdobnov E.M."/>
            <person name="Grigoriev I.V."/>
            <person name="Lynch M."/>
            <person name="Boore J.L."/>
        </authorList>
    </citation>
    <scope>NUCLEOTIDE SEQUENCE [LARGE SCALE GENOMIC DNA]</scope>
</reference>
<dbReference type="PANTHER" id="PTHR43323">
    <property type="entry name" value="3-HYDROXY-3-METHYLGLUTARYL COENZYME A SYNTHASE"/>
    <property type="match status" value="1"/>
</dbReference>